<dbReference type="EMBL" id="PFSC01000069">
    <property type="protein sequence ID" value="PJC32739.1"/>
    <property type="molecule type" value="Genomic_DNA"/>
</dbReference>
<dbReference type="SUPFAM" id="SSF63380">
    <property type="entry name" value="Riboflavin synthase domain-like"/>
    <property type="match status" value="2"/>
</dbReference>
<dbReference type="InterPro" id="IPR023366">
    <property type="entry name" value="ATP_synth_asu-like_sf"/>
</dbReference>
<dbReference type="PANTHER" id="PTHR21098">
    <property type="entry name" value="RIBOFLAVIN SYNTHASE ALPHA CHAIN"/>
    <property type="match status" value="1"/>
</dbReference>
<dbReference type="Pfam" id="PF00677">
    <property type="entry name" value="Lum_binding"/>
    <property type="match status" value="2"/>
</dbReference>
<accession>A0A2M8F0C7</accession>
<dbReference type="PANTHER" id="PTHR21098:SF12">
    <property type="entry name" value="RIBOFLAVIN SYNTHASE"/>
    <property type="match status" value="1"/>
</dbReference>
<dbReference type="InterPro" id="IPR001783">
    <property type="entry name" value="Lumazine-bd"/>
</dbReference>
<dbReference type="EC" id="2.5.1.9" evidence="4 9"/>
<comment type="pathway">
    <text evidence="3">Cofactor biosynthesis; riboflavin biosynthesis; riboflavin from 2-hydroxy-3-oxobutyl phosphate and 5-amino-6-(D-ribitylamino)uracil: step 2/2.</text>
</comment>
<dbReference type="FunFam" id="2.40.30.20:FF:000004">
    <property type="entry name" value="Riboflavin synthase, alpha subunit"/>
    <property type="match status" value="1"/>
</dbReference>
<dbReference type="AlphaFoldDB" id="A0A2M8F0C7"/>
<dbReference type="GO" id="GO:0004746">
    <property type="term" value="F:riboflavin synthase activity"/>
    <property type="evidence" value="ECO:0007669"/>
    <property type="project" value="UniProtKB-UniRule"/>
</dbReference>
<evidence type="ECO:0000256" key="8">
    <source>
        <dbReference type="ARBA" id="ARBA00022737"/>
    </source>
</evidence>
<keyword evidence="6" id="KW-0686">Riboflavin biosynthesis</keyword>
<dbReference type="GO" id="GO:0009231">
    <property type="term" value="P:riboflavin biosynthetic process"/>
    <property type="evidence" value="ECO:0007669"/>
    <property type="project" value="UniProtKB-KW"/>
</dbReference>
<evidence type="ECO:0000256" key="9">
    <source>
        <dbReference type="NCBIfam" id="TIGR00187"/>
    </source>
</evidence>
<feature type="repeat" description="Lumazine-binding" evidence="10">
    <location>
        <begin position="95"/>
        <end position="191"/>
    </location>
</feature>
<keyword evidence="7" id="KW-0808">Transferase</keyword>
<gene>
    <name evidence="12" type="ORF">CO051_02620</name>
</gene>
<dbReference type="InterPro" id="IPR017938">
    <property type="entry name" value="Riboflavin_synthase-like_b-brl"/>
</dbReference>
<dbReference type="PROSITE" id="PS51177">
    <property type="entry name" value="LUMAZINE_BIND"/>
    <property type="match status" value="2"/>
</dbReference>
<evidence type="ECO:0000256" key="1">
    <source>
        <dbReference type="ARBA" id="ARBA00000968"/>
    </source>
</evidence>
<evidence type="ECO:0000256" key="6">
    <source>
        <dbReference type="ARBA" id="ARBA00022619"/>
    </source>
</evidence>
<dbReference type="InterPro" id="IPR026017">
    <property type="entry name" value="Lumazine-bd_dom"/>
</dbReference>
<evidence type="ECO:0000256" key="2">
    <source>
        <dbReference type="ARBA" id="ARBA00002803"/>
    </source>
</evidence>
<feature type="domain" description="Lumazine-binding" evidence="11">
    <location>
        <begin position="95"/>
        <end position="191"/>
    </location>
</feature>
<comment type="function">
    <text evidence="2">Catalyzes the dismutation of two molecules of 6,7-dimethyl-8-ribityllumazine, resulting in the formation of riboflavin and 5-amino-6-(D-ribitylamino)uracil.</text>
</comment>
<protein>
    <recommendedName>
        <fullName evidence="5 9">Riboflavin synthase</fullName>
        <ecNumber evidence="4 9">2.5.1.9</ecNumber>
    </recommendedName>
</protein>
<evidence type="ECO:0000313" key="12">
    <source>
        <dbReference type="EMBL" id="PJC32739.1"/>
    </source>
</evidence>
<feature type="domain" description="Lumazine-binding" evidence="11">
    <location>
        <begin position="1"/>
        <end position="94"/>
    </location>
</feature>
<dbReference type="NCBIfam" id="NF006767">
    <property type="entry name" value="PRK09289.1"/>
    <property type="match status" value="1"/>
</dbReference>
<evidence type="ECO:0000313" key="13">
    <source>
        <dbReference type="Proteomes" id="UP000231383"/>
    </source>
</evidence>
<evidence type="ECO:0000256" key="10">
    <source>
        <dbReference type="PROSITE-ProRule" id="PRU00524"/>
    </source>
</evidence>
<evidence type="ECO:0000256" key="5">
    <source>
        <dbReference type="ARBA" id="ARBA00013950"/>
    </source>
</evidence>
<dbReference type="CDD" id="cd00402">
    <property type="entry name" value="Riboflavin_synthase_like"/>
    <property type="match status" value="1"/>
</dbReference>
<name>A0A2M8F0C7_9BACT</name>
<evidence type="ECO:0000259" key="11">
    <source>
        <dbReference type="PROSITE" id="PS51177"/>
    </source>
</evidence>
<keyword evidence="8" id="KW-0677">Repeat</keyword>
<feature type="repeat" description="Lumazine-binding" evidence="10">
    <location>
        <begin position="1"/>
        <end position="94"/>
    </location>
</feature>
<dbReference type="NCBIfam" id="TIGR00187">
    <property type="entry name" value="ribE"/>
    <property type="match status" value="1"/>
</dbReference>
<reference evidence="13" key="1">
    <citation type="submission" date="2017-09" db="EMBL/GenBank/DDBJ databases">
        <title>Depth-based differentiation of microbial function through sediment-hosted aquifers and enrichment of novel symbionts in the deep terrestrial subsurface.</title>
        <authorList>
            <person name="Probst A.J."/>
            <person name="Ladd B."/>
            <person name="Jarett J.K."/>
            <person name="Geller-Mcgrath D.E."/>
            <person name="Sieber C.M.K."/>
            <person name="Emerson J.B."/>
            <person name="Anantharaman K."/>
            <person name="Thomas B.C."/>
            <person name="Malmstrom R."/>
            <person name="Stieglmeier M."/>
            <person name="Klingl A."/>
            <person name="Woyke T."/>
            <person name="Ryan C.M."/>
            <person name="Banfield J.F."/>
        </authorList>
    </citation>
    <scope>NUCLEOTIDE SEQUENCE [LARGE SCALE GENOMIC DNA]</scope>
</reference>
<comment type="caution">
    <text evidence="12">The sequence shown here is derived from an EMBL/GenBank/DDBJ whole genome shotgun (WGS) entry which is preliminary data.</text>
</comment>
<evidence type="ECO:0000256" key="3">
    <source>
        <dbReference type="ARBA" id="ARBA00004887"/>
    </source>
</evidence>
<dbReference type="PIRSF" id="PIRSF000498">
    <property type="entry name" value="Riboflavin_syn_A"/>
    <property type="match status" value="1"/>
</dbReference>
<sequence>MFTGIISHIGTIKEKTKDTLHIEAPGDLYTKCTLGMSIAVNGICLTVASVENLSQFTVNFMPETEKKTTIQFAKKNELVNLELPVTTETLFAGHIVQGHVDTVSKILNIENEGNSHIFTFSSKPNFSKYMVDKGSVSVNGISLTIIQSLHDRFTIGIIPHTWANTMLHKSVIGDYVNIEVDVLAKYLEKLMIREEK</sequence>
<proteinExistence type="predicted"/>
<comment type="catalytic activity">
    <reaction evidence="1">
        <text>2 6,7-dimethyl-8-(1-D-ribityl)lumazine + H(+) = 5-amino-6-(D-ribitylamino)uracil + riboflavin</text>
        <dbReference type="Rhea" id="RHEA:20772"/>
        <dbReference type="ChEBI" id="CHEBI:15378"/>
        <dbReference type="ChEBI" id="CHEBI:15934"/>
        <dbReference type="ChEBI" id="CHEBI:57986"/>
        <dbReference type="ChEBI" id="CHEBI:58201"/>
        <dbReference type="EC" id="2.5.1.9"/>
    </reaction>
</comment>
<organism evidence="12 13">
    <name type="scientific">Candidatus Roizmanbacteria bacterium CG_4_9_14_0_2_um_filter_39_13</name>
    <dbReference type="NCBI Taxonomy" id="1974839"/>
    <lineage>
        <taxon>Bacteria</taxon>
        <taxon>Candidatus Roizmaniibacteriota</taxon>
    </lineage>
</organism>
<dbReference type="Proteomes" id="UP000231383">
    <property type="component" value="Unassembled WGS sequence"/>
</dbReference>
<dbReference type="Gene3D" id="2.40.30.20">
    <property type="match status" value="2"/>
</dbReference>
<evidence type="ECO:0000256" key="4">
    <source>
        <dbReference type="ARBA" id="ARBA00012827"/>
    </source>
</evidence>
<evidence type="ECO:0000256" key="7">
    <source>
        <dbReference type="ARBA" id="ARBA00022679"/>
    </source>
</evidence>